<feature type="transmembrane region" description="Helical" evidence="1">
    <location>
        <begin position="229"/>
        <end position="250"/>
    </location>
</feature>
<keyword evidence="1" id="KW-1133">Transmembrane helix</keyword>
<evidence type="ECO:0000313" key="3">
    <source>
        <dbReference type="EMBL" id="GMG86634.1"/>
    </source>
</evidence>
<feature type="transmembrane region" description="Helical" evidence="1">
    <location>
        <begin position="37"/>
        <end position="56"/>
    </location>
</feature>
<keyword evidence="1" id="KW-0812">Transmembrane</keyword>
<keyword evidence="1" id="KW-0472">Membrane</keyword>
<evidence type="ECO:0000259" key="2">
    <source>
        <dbReference type="Pfam" id="PF02517"/>
    </source>
</evidence>
<sequence length="271" mass="29578">MARQNNHSRELTEFFLLSFLIAWAVWIPILLGLLPAALVPFGFLGPIVAATTLTARNSGKAGLKSLYAGLLRFKVSWVWYIAILTPAAITTVTHLVFSFFFGFESFIGLDKIVISYLVIAVFLILEEVGWRGYALPRLLNGHSALKASLILGVVWAVWHFPFWSIIPIAGAPEPFFLFYITGTMGAVCMAVVLTWIYKNTGRSIALATLCHASFNATVGAITFDKSVAIYHNLILVVVAVLVAVLLVAIFGGKDLRRSRSGDDLDMVGAAN</sequence>
<dbReference type="PANTHER" id="PTHR35797">
    <property type="entry name" value="PROTEASE-RELATED"/>
    <property type="match status" value="1"/>
</dbReference>
<feature type="transmembrane region" description="Helical" evidence="1">
    <location>
        <begin position="12"/>
        <end position="31"/>
    </location>
</feature>
<feature type="transmembrane region" description="Helical" evidence="1">
    <location>
        <begin position="176"/>
        <end position="197"/>
    </location>
</feature>
<organism evidence="3 4">
    <name type="scientific">Biformimicrobium ophioploci</name>
    <dbReference type="NCBI Taxonomy" id="3036711"/>
    <lineage>
        <taxon>Bacteria</taxon>
        <taxon>Pseudomonadati</taxon>
        <taxon>Pseudomonadota</taxon>
        <taxon>Gammaproteobacteria</taxon>
        <taxon>Cellvibrionales</taxon>
        <taxon>Microbulbiferaceae</taxon>
        <taxon>Biformimicrobium</taxon>
    </lineage>
</organism>
<keyword evidence="4" id="KW-1185">Reference proteome</keyword>
<gene>
    <name evidence="3" type="ORF">MNKW57_09550</name>
</gene>
<feature type="transmembrane region" description="Helical" evidence="1">
    <location>
        <begin position="77"/>
        <end position="101"/>
    </location>
</feature>
<dbReference type="InterPro" id="IPR042150">
    <property type="entry name" value="MmRce1-like"/>
</dbReference>
<evidence type="ECO:0000313" key="4">
    <source>
        <dbReference type="Proteomes" id="UP001224392"/>
    </source>
</evidence>
<feature type="domain" description="CAAX prenyl protease 2/Lysostaphin resistance protein A-like" evidence="2">
    <location>
        <begin position="113"/>
        <end position="216"/>
    </location>
</feature>
<dbReference type="InterPro" id="IPR003675">
    <property type="entry name" value="Rce1/LyrA-like_dom"/>
</dbReference>
<evidence type="ECO:0000256" key="1">
    <source>
        <dbReference type="SAM" id="Phobius"/>
    </source>
</evidence>
<dbReference type="PANTHER" id="PTHR35797:SF1">
    <property type="entry name" value="PROTEASE"/>
    <property type="match status" value="1"/>
</dbReference>
<feature type="transmembrane region" description="Helical" evidence="1">
    <location>
        <begin position="113"/>
        <end position="135"/>
    </location>
</feature>
<protein>
    <submittedName>
        <fullName evidence="3">Type II CAAX endopeptidase family protein</fullName>
    </submittedName>
</protein>
<feature type="transmembrane region" description="Helical" evidence="1">
    <location>
        <begin position="147"/>
        <end position="170"/>
    </location>
</feature>
<proteinExistence type="predicted"/>
<accession>A0ABQ6LWZ3</accession>
<feature type="transmembrane region" description="Helical" evidence="1">
    <location>
        <begin position="204"/>
        <end position="223"/>
    </location>
</feature>
<reference evidence="3 4" key="1">
    <citation type="submission" date="2023-04" db="EMBL/GenBank/DDBJ databases">
        <title>Marinobulbifer ophiurae gen. nov., sp. Nov., isolate from tissue of brittle star Ophioplocus japonicus.</title>
        <authorList>
            <person name="Kawano K."/>
            <person name="Sawayama S."/>
            <person name="Nakagawa S."/>
        </authorList>
    </citation>
    <scope>NUCLEOTIDE SEQUENCE [LARGE SCALE GENOMIC DNA]</scope>
    <source>
        <strain evidence="3 4">NKW57</strain>
    </source>
</reference>
<dbReference type="Proteomes" id="UP001224392">
    <property type="component" value="Unassembled WGS sequence"/>
</dbReference>
<comment type="caution">
    <text evidence="3">The sequence shown here is derived from an EMBL/GenBank/DDBJ whole genome shotgun (WGS) entry which is preliminary data.</text>
</comment>
<dbReference type="Pfam" id="PF02517">
    <property type="entry name" value="Rce1-like"/>
    <property type="match status" value="1"/>
</dbReference>
<name>A0ABQ6LWZ3_9GAMM</name>
<dbReference type="EMBL" id="BSYJ01000002">
    <property type="protein sequence ID" value="GMG86634.1"/>
    <property type="molecule type" value="Genomic_DNA"/>
</dbReference>
<dbReference type="RefSeq" id="WP_285763188.1">
    <property type="nucleotide sequence ID" value="NZ_BSYJ01000002.1"/>
</dbReference>